<evidence type="ECO:0000256" key="6">
    <source>
        <dbReference type="RuleBase" id="RU004417"/>
    </source>
</evidence>
<organism evidence="8 9">
    <name type="scientific">Natronobacterium texcoconense</name>
    <dbReference type="NCBI Taxonomy" id="1095778"/>
    <lineage>
        <taxon>Archaea</taxon>
        <taxon>Methanobacteriati</taxon>
        <taxon>Methanobacteriota</taxon>
        <taxon>Stenosarchaea group</taxon>
        <taxon>Halobacteria</taxon>
        <taxon>Halobacteriales</taxon>
        <taxon>Natrialbaceae</taxon>
        <taxon>Natronobacterium</taxon>
    </lineage>
</organism>
<dbReference type="PIRSF" id="PIRSF000188">
    <property type="entry name" value="Phe_leu_dh"/>
    <property type="match status" value="1"/>
</dbReference>
<dbReference type="Pfam" id="PF02812">
    <property type="entry name" value="ELFV_dehydrog_N"/>
    <property type="match status" value="1"/>
</dbReference>
<dbReference type="Gene3D" id="3.40.50.10860">
    <property type="entry name" value="Leucine Dehydrogenase, chain A, domain 1"/>
    <property type="match status" value="1"/>
</dbReference>
<dbReference type="PRINTS" id="PR00082">
    <property type="entry name" value="GLFDHDRGNASE"/>
</dbReference>
<dbReference type="PANTHER" id="PTHR42722:SF1">
    <property type="entry name" value="VALINE DEHYDROGENASE"/>
    <property type="match status" value="1"/>
</dbReference>
<feature type="active site" description="Proton donor/acceptor" evidence="5">
    <location>
        <position position="79"/>
    </location>
</feature>
<dbReference type="EMBL" id="FNLC01000002">
    <property type="protein sequence ID" value="SDQ93712.1"/>
    <property type="molecule type" value="Genomic_DNA"/>
</dbReference>
<dbReference type="PROSITE" id="PS00074">
    <property type="entry name" value="GLFV_DEHYDROGENASE"/>
    <property type="match status" value="1"/>
</dbReference>
<sequence length="353" mass="37035">MVFGPMVDGGHEQVTYVSDPETGLRAIVAIHDTTLGPSLGGTRFLDYDTEADALEDVTRLSKAMTYKAAAADLPLGGGKAVILGNPDDLKTDALLEAYGRAVDNLGGRYITSVDVNTGVEDIEVVKQETEYAVGTGDGLGDPSPITAHGVFHGIQTSAEHVYGTDSVEGLEVVIQGLGKVGQALAEELSSAGADVTVSDIDEAHVAAFADEHDVDTVAPGDVYEQSCDVFAPCAVGGVVNDDTIPQLECDIVAGAANNILAERRHAEVLREQGILYAPDYVINAGGLITVAKEYLGGTREEAYEEAAAIGDRLGEMIENAERQETTVLTAAEEYAENRIERADSGQEPAVPAE</sequence>
<evidence type="ECO:0000256" key="5">
    <source>
        <dbReference type="PIRSR" id="PIRSR000188-1"/>
    </source>
</evidence>
<protein>
    <submittedName>
        <fullName evidence="8">Leucine dehydrogenase</fullName>
    </submittedName>
</protein>
<evidence type="ECO:0000313" key="9">
    <source>
        <dbReference type="Proteomes" id="UP000198848"/>
    </source>
</evidence>
<dbReference type="InterPro" id="IPR006095">
    <property type="entry name" value="Glu/Leu/Phe/Val/Trp_DH"/>
</dbReference>
<dbReference type="InterPro" id="IPR046346">
    <property type="entry name" value="Aminoacid_DH-like_N_sf"/>
</dbReference>
<dbReference type="GO" id="GO:0006520">
    <property type="term" value="P:amino acid metabolic process"/>
    <property type="evidence" value="ECO:0007669"/>
    <property type="project" value="InterPro"/>
</dbReference>
<dbReference type="InterPro" id="IPR033524">
    <property type="entry name" value="Glu/Leu/Phe/Val_DH_AS"/>
</dbReference>
<name>A0A1H1EYC5_NATTX</name>
<evidence type="ECO:0000256" key="2">
    <source>
        <dbReference type="ARBA" id="ARBA00011643"/>
    </source>
</evidence>
<evidence type="ECO:0000313" key="8">
    <source>
        <dbReference type="EMBL" id="SDQ93712.1"/>
    </source>
</evidence>
<dbReference type="InterPro" id="IPR036291">
    <property type="entry name" value="NAD(P)-bd_dom_sf"/>
</dbReference>
<feature type="domain" description="Glutamate/phenylalanine/leucine/valine/L-tryptophan dehydrogenase C-terminal" evidence="7">
    <location>
        <begin position="140"/>
        <end position="347"/>
    </location>
</feature>
<dbReference type="PANTHER" id="PTHR42722">
    <property type="entry name" value="LEUCINE DEHYDROGENASE"/>
    <property type="match status" value="1"/>
</dbReference>
<dbReference type="InterPro" id="IPR006097">
    <property type="entry name" value="Glu/Leu/Phe/Val/Trp_DH_dimer"/>
</dbReference>
<dbReference type="SMART" id="SM00839">
    <property type="entry name" value="ELFV_dehydrog"/>
    <property type="match status" value="1"/>
</dbReference>
<dbReference type="FunFam" id="3.40.50.10860:FF:000010">
    <property type="entry name" value="Leucine dehydrogenase"/>
    <property type="match status" value="1"/>
</dbReference>
<dbReference type="OrthoDB" id="6425at2157"/>
<keyword evidence="3 6" id="KW-0560">Oxidoreductase</keyword>
<proteinExistence type="inferred from homology"/>
<evidence type="ECO:0000256" key="1">
    <source>
        <dbReference type="ARBA" id="ARBA00006382"/>
    </source>
</evidence>
<comment type="similarity">
    <text evidence="1 6">Belongs to the Glu/Leu/Phe/Val dehydrogenases family.</text>
</comment>
<reference evidence="9" key="1">
    <citation type="submission" date="2016-10" db="EMBL/GenBank/DDBJ databases">
        <authorList>
            <person name="Varghese N."/>
            <person name="Submissions S."/>
        </authorList>
    </citation>
    <scope>NUCLEOTIDE SEQUENCE [LARGE SCALE GENOMIC DNA]</scope>
    <source>
        <strain evidence="9">DSM 24767</strain>
    </source>
</reference>
<accession>A0A1H1EYC5</accession>
<comment type="subunit">
    <text evidence="2">Homohexamer.</text>
</comment>
<evidence type="ECO:0000259" key="7">
    <source>
        <dbReference type="SMART" id="SM00839"/>
    </source>
</evidence>
<evidence type="ECO:0000256" key="3">
    <source>
        <dbReference type="ARBA" id="ARBA00023002"/>
    </source>
</evidence>
<dbReference type="CDD" id="cd01075">
    <property type="entry name" value="NAD_bind_Leu_Phe_Val_DH"/>
    <property type="match status" value="1"/>
</dbReference>
<dbReference type="STRING" id="1095778.SAMN04489842_1746"/>
<dbReference type="GO" id="GO:0016639">
    <property type="term" value="F:oxidoreductase activity, acting on the CH-NH2 group of donors, NAD or NADP as acceptor"/>
    <property type="evidence" value="ECO:0007669"/>
    <property type="project" value="InterPro"/>
</dbReference>
<dbReference type="Proteomes" id="UP000198848">
    <property type="component" value="Unassembled WGS sequence"/>
</dbReference>
<dbReference type="SUPFAM" id="SSF53223">
    <property type="entry name" value="Aminoacid dehydrogenase-like, N-terminal domain"/>
    <property type="match status" value="1"/>
</dbReference>
<gene>
    <name evidence="8" type="ORF">SAMN04489842_1746</name>
</gene>
<dbReference type="InterPro" id="IPR006096">
    <property type="entry name" value="Glu/Leu/Phe/Val/Trp_DH_C"/>
</dbReference>
<dbReference type="Pfam" id="PF00208">
    <property type="entry name" value="ELFV_dehydrog"/>
    <property type="match status" value="2"/>
</dbReference>
<keyword evidence="4" id="KW-0520">NAD</keyword>
<dbReference type="InterPro" id="IPR016211">
    <property type="entry name" value="Glu/Phe/Leu/Val/Trp_DH_bac/arc"/>
</dbReference>
<evidence type="ECO:0000256" key="4">
    <source>
        <dbReference type="ARBA" id="ARBA00023027"/>
    </source>
</evidence>
<keyword evidence="9" id="KW-1185">Reference proteome</keyword>
<dbReference type="RefSeq" id="WP_090380392.1">
    <property type="nucleotide sequence ID" value="NZ_FNLC01000002.1"/>
</dbReference>
<dbReference type="AlphaFoldDB" id="A0A1H1EYC5"/>
<dbReference type="Gene3D" id="3.40.50.720">
    <property type="entry name" value="NAD(P)-binding Rossmann-like Domain"/>
    <property type="match status" value="1"/>
</dbReference>
<dbReference type="SUPFAM" id="SSF51735">
    <property type="entry name" value="NAD(P)-binding Rossmann-fold domains"/>
    <property type="match status" value="1"/>
</dbReference>